<dbReference type="GO" id="GO:0016020">
    <property type="term" value="C:membrane"/>
    <property type="evidence" value="ECO:0007669"/>
    <property type="project" value="InterPro"/>
</dbReference>
<dbReference type="InterPro" id="IPR003820">
    <property type="entry name" value="KdpC"/>
</dbReference>
<dbReference type="GO" id="GO:0005524">
    <property type="term" value="F:ATP binding"/>
    <property type="evidence" value="ECO:0007669"/>
    <property type="project" value="UniProtKB-KW"/>
</dbReference>
<evidence type="ECO:0000256" key="7">
    <source>
        <dbReference type="ARBA" id="ARBA00022958"/>
    </source>
</evidence>
<evidence type="ECO:0000256" key="8">
    <source>
        <dbReference type="ARBA" id="ARBA00022989"/>
    </source>
</evidence>
<evidence type="ECO:0000256" key="2">
    <source>
        <dbReference type="ARBA" id="ARBA00022475"/>
    </source>
</evidence>
<keyword evidence="5" id="KW-0547">Nucleotide-binding</keyword>
<keyword evidence="11" id="KW-0378">Hydrolase</keyword>
<protein>
    <submittedName>
        <fullName evidence="11">Potassium-transporting ATPase subunit C</fullName>
        <ecNumber evidence="11">3.6.3.12</ecNumber>
    </submittedName>
</protein>
<keyword evidence="2" id="KW-1003">Cell membrane</keyword>
<dbReference type="Proteomes" id="UP000250286">
    <property type="component" value="Unassembled WGS sequence"/>
</dbReference>
<gene>
    <name evidence="11" type="ORF">SAMEA1531725_02663</name>
</gene>
<dbReference type="PANTHER" id="PTHR30042">
    <property type="entry name" value="POTASSIUM-TRANSPORTING ATPASE C CHAIN"/>
    <property type="match status" value="1"/>
</dbReference>
<evidence type="ECO:0000256" key="9">
    <source>
        <dbReference type="ARBA" id="ARBA00023065"/>
    </source>
</evidence>
<keyword evidence="10" id="KW-0472">Membrane</keyword>
<keyword evidence="8" id="KW-1133">Transmembrane helix</keyword>
<keyword evidence="6" id="KW-0067">ATP-binding</keyword>
<evidence type="ECO:0000256" key="4">
    <source>
        <dbReference type="ARBA" id="ARBA00022692"/>
    </source>
</evidence>
<reference evidence="11 12" key="1">
    <citation type="submission" date="2018-06" db="EMBL/GenBank/DDBJ databases">
        <authorList>
            <consortium name="Pathogen Informatics"/>
            <person name="Doyle S."/>
        </authorList>
    </citation>
    <scope>NUCLEOTIDE SEQUENCE [LARGE SCALE GENOMIC DNA]</scope>
    <source>
        <strain evidence="11 12">EOE173</strain>
    </source>
</reference>
<dbReference type="AlphaFoldDB" id="A0AAJ4YZ76"/>
<keyword evidence="1" id="KW-0813">Transport</keyword>
<dbReference type="Pfam" id="PF02669">
    <property type="entry name" value="KdpC"/>
    <property type="match status" value="1"/>
</dbReference>
<evidence type="ECO:0000256" key="3">
    <source>
        <dbReference type="ARBA" id="ARBA00022538"/>
    </source>
</evidence>
<dbReference type="PANTHER" id="PTHR30042:SF2">
    <property type="entry name" value="POTASSIUM-TRANSPORTING ATPASE KDPC SUBUNIT"/>
    <property type="match status" value="1"/>
</dbReference>
<keyword evidence="4" id="KW-0812">Transmembrane</keyword>
<evidence type="ECO:0000313" key="11">
    <source>
        <dbReference type="EMBL" id="SRZ67944.1"/>
    </source>
</evidence>
<evidence type="ECO:0000256" key="1">
    <source>
        <dbReference type="ARBA" id="ARBA00022448"/>
    </source>
</evidence>
<keyword evidence="7" id="KW-0630">Potassium</keyword>
<name>A0AAJ4YZ76_STAAU</name>
<evidence type="ECO:0000313" key="12">
    <source>
        <dbReference type="Proteomes" id="UP000250286"/>
    </source>
</evidence>
<keyword evidence="9" id="KW-0406">Ion transport</keyword>
<dbReference type="EC" id="3.6.3.12" evidence="11"/>
<proteinExistence type="predicted"/>
<dbReference type="GO" id="GO:0008556">
    <property type="term" value="F:P-type potassium transmembrane transporter activity"/>
    <property type="evidence" value="ECO:0007669"/>
    <property type="project" value="InterPro"/>
</dbReference>
<keyword evidence="3" id="KW-0633">Potassium transport</keyword>
<evidence type="ECO:0000256" key="5">
    <source>
        <dbReference type="ARBA" id="ARBA00022741"/>
    </source>
</evidence>
<sequence>MTASGSGLDPDITVDNAKQQVKRIAKERNIDASKINHLIDENKQASPMADDYVNVLKLNITLDKL</sequence>
<evidence type="ECO:0000256" key="10">
    <source>
        <dbReference type="ARBA" id="ARBA00023136"/>
    </source>
</evidence>
<organism evidence="11 12">
    <name type="scientific">Staphylococcus aureus</name>
    <dbReference type="NCBI Taxonomy" id="1280"/>
    <lineage>
        <taxon>Bacteria</taxon>
        <taxon>Bacillati</taxon>
        <taxon>Bacillota</taxon>
        <taxon>Bacilli</taxon>
        <taxon>Bacillales</taxon>
        <taxon>Staphylococcaceae</taxon>
        <taxon>Staphylococcus</taxon>
    </lineage>
</organism>
<accession>A0AAJ4YZ76</accession>
<dbReference type="EMBL" id="UELG01000025">
    <property type="protein sequence ID" value="SRZ67944.1"/>
    <property type="molecule type" value="Genomic_DNA"/>
</dbReference>
<dbReference type="GO" id="GO:0016787">
    <property type="term" value="F:hydrolase activity"/>
    <property type="evidence" value="ECO:0007669"/>
    <property type="project" value="UniProtKB-KW"/>
</dbReference>
<comment type="caution">
    <text evidence="11">The sequence shown here is derived from an EMBL/GenBank/DDBJ whole genome shotgun (WGS) entry which is preliminary data.</text>
</comment>
<evidence type="ECO:0000256" key="6">
    <source>
        <dbReference type="ARBA" id="ARBA00022840"/>
    </source>
</evidence>